<evidence type="ECO:0000259" key="1">
    <source>
        <dbReference type="SMART" id="SM00966"/>
    </source>
</evidence>
<dbReference type="AlphaFoldDB" id="A0A8J7YTK6"/>
<dbReference type="InterPro" id="IPR007159">
    <property type="entry name" value="SpoVT-AbrB_dom"/>
</dbReference>
<dbReference type="InterPro" id="IPR038078">
    <property type="entry name" value="PhoU-like_sf"/>
</dbReference>
<dbReference type="GO" id="GO:0003677">
    <property type="term" value="F:DNA binding"/>
    <property type="evidence" value="ECO:0007669"/>
    <property type="project" value="InterPro"/>
</dbReference>
<evidence type="ECO:0000313" key="4">
    <source>
        <dbReference type="Proteomes" id="UP000750197"/>
    </source>
</evidence>
<dbReference type="Proteomes" id="UP000716004">
    <property type="component" value="Unassembled WGS sequence"/>
</dbReference>
<dbReference type="InterPro" id="IPR028366">
    <property type="entry name" value="PhoU"/>
</dbReference>
<dbReference type="Gene3D" id="1.20.58.220">
    <property type="entry name" value="Phosphate transport system protein phou homolog 2, domain 2"/>
    <property type="match status" value="2"/>
</dbReference>
<dbReference type="GO" id="GO:0045936">
    <property type="term" value="P:negative regulation of phosphate metabolic process"/>
    <property type="evidence" value="ECO:0007669"/>
    <property type="project" value="InterPro"/>
</dbReference>
<reference evidence="3" key="1">
    <citation type="submission" date="2021-05" db="EMBL/GenBank/DDBJ databases">
        <title>Genomic insights into ecological role and evolution of a novel Thermoplasmata order Candidatus Sysuiplasmatales.</title>
        <authorList>
            <person name="Yuan Y."/>
        </authorList>
    </citation>
    <scope>NUCLEOTIDE SEQUENCE</scope>
    <source>
        <strain evidence="3">TUT19-bin139</strain>
        <strain evidence="2">YP2-bin.285</strain>
    </source>
</reference>
<dbReference type="InterPro" id="IPR026022">
    <property type="entry name" value="PhoU_dom"/>
</dbReference>
<evidence type="ECO:0000313" key="3">
    <source>
        <dbReference type="EMBL" id="MBX8644272.1"/>
    </source>
</evidence>
<dbReference type="Pfam" id="PF01895">
    <property type="entry name" value="PhoU"/>
    <property type="match status" value="2"/>
</dbReference>
<dbReference type="EMBL" id="JAHEAC010000049">
    <property type="protein sequence ID" value="MBX8644272.1"/>
    <property type="molecule type" value="Genomic_DNA"/>
</dbReference>
<accession>A0A8J7YTK6</accession>
<dbReference type="SMART" id="SM00966">
    <property type="entry name" value="SpoVT_AbrB"/>
    <property type="match status" value="1"/>
</dbReference>
<proteinExistence type="predicted"/>
<dbReference type="SUPFAM" id="SSF109755">
    <property type="entry name" value="PhoU-like"/>
    <property type="match status" value="1"/>
</dbReference>
<dbReference type="PANTHER" id="PTHR42930">
    <property type="entry name" value="PHOSPHATE-SPECIFIC TRANSPORT SYSTEM ACCESSORY PROTEIN PHOU"/>
    <property type="match status" value="1"/>
</dbReference>
<comment type="caution">
    <text evidence="3">The sequence shown here is derived from an EMBL/GenBank/DDBJ whole genome shotgun (WGS) entry which is preliminary data.</text>
</comment>
<gene>
    <name evidence="2" type="ORF">J9259_01565</name>
    <name evidence="3" type="ORF">KIY12_06070</name>
</gene>
<dbReference type="GO" id="GO:0030643">
    <property type="term" value="P:intracellular phosphate ion homeostasis"/>
    <property type="evidence" value="ECO:0007669"/>
    <property type="project" value="InterPro"/>
</dbReference>
<dbReference type="EMBL" id="JAGVSJ010000002">
    <property type="protein sequence ID" value="MBX8631200.1"/>
    <property type="molecule type" value="Genomic_DNA"/>
</dbReference>
<feature type="domain" description="SpoVT-AbrB" evidence="1">
    <location>
        <begin position="8"/>
        <end position="54"/>
    </location>
</feature>
<dbReference type="Pfam" id="PF04014">
    <property type="entry name" value="MazE_antitoxin"/>
    <property type="match status" value="1"/>
</dbReference>
<name>A0A8J7YTK6_9ARCH</name>
<dbReference type="PANTHER" id="PTHR42930:SF2">
    <property type="entry name" value="PHOU DOMAIN-CONTAINING PROTEIN"/>
    <property type="match status" value="1"/>
</dbReference>
<organism evidence="3 4">
    <name type="scientific">Candidatus Sysuiplasma superficiale</name>
    <dbReference type="NCBI Taxonomy" id="2823368"/>
    <lineage>
        <taxon>Archaea</taxon>
        <taxon>Methanobacteriati</taxon>
        <taxon>Thermoplasmatota</taxon>
        <taxon>Thermoplasmata</taxon>
        <taxon>Candidatus Sysuiplasmatales</taxon>
        <taxon>Candidatus Sysuiplasmataceae</taxon>
        <taxon>Candidatus Sysuiplasma</taxon>
    </lineage>
</organism>
<sequence length="332" mass="37849">METRKVQFTGNSTYTVSLPKDWVKKMGIRAGDSLALTVAENGMLSISASIPELRNSRAKEFLIKKESPVHLERMLIGAYVMGFDSITVRAKDRIDNAMKERIRHFTRSVTGVEIVEESINSIVIKDLSDPLELSQEKGVRRLHLIVRSMQEDAISALLGSDVQLAIDVINRDYDADRLYWIIMKEHNMMMKNIGLAERLKITIDESNSYFQVARYLERIGDHAVQIARSVSELKGFETGADLRKKFAVAHSFAIKMLDGAMNAYFRKNVEEANQVIDQRDYLKTMLPDLSREIQKVRGEEAIMLALIEESIRRTAYYATDICEVSINYCMLP</sequence>
<dbReference type="Proteomes" id="UP000750197">
    <property type="component" value="Unassembled WGS sequence"/>
</dbReference>
<evidence type="ECO:0000313" key="2">
    <source>
        <dbReference type="EMBL" id="MBX8631200.1"/>
    </source>
</evidence>
<protein>
    <submittedName>
        <fullName evidence="3">Phosphate uptake regulator PhoU</fullName>
    </submittedName>
</protein>